<dbReference type="Proteomes" id="UP000609531">
    <property type="component" value="Unassembled WGS sequence"/>
</dbReference>
<dbReference type="AlphaFoldDB" id="A0A934IEQ5"/>
<comment type="similarity">
    <text evidence="1">Belongs to the metallo-dependent hydrolases superfamily.</text>
</comment>
<dbReference type="InterPro" id="IPR006680">
    <property type="entry name" value="Amidohydro-rel"/>
</dbReference>
<reference evidence="3" key="1">
    <citation type="submission" date="2020-12" db="EMBL/GenBank/DDBJ databases">
        <title>Bacterial taxonomy.</title>
        <authorList>
            <person name="Pan X."/>
        </authorList>
    </citation>
    <scope>NUCLEOTIDE SEQUENCE</scope>
    <source>
        <strain evidence="3">B2012</strain>
    </source>
</reference>
<keyword evidence="4" id="KW-1185">Reference proteome</keyword>
<dbReference type="SUPFAM" id="SSF51556">
    <property type="entry name" value="Metallo-dependent hydrolases"/>
    <property type="match status" value="1"/>
</dbReference>
<dbReference type="GO" id="GO:0016787">
    <property type="term" value="F:hydrolase activity"/>
    <property type="evidence" value="ECO:0007669"/>
    <property type="project" value="InterPro"/>
</dbReference>
<dbReference type="PANTHER" id="PTHR43569:SF1">
    <property type="entry name" value="BLL3371 PROTEIN"/>
    <property type="match status" value="1"/>
</dbReference>
<evidence type="ECO:0000313" key="3">
    <source>
        <dbReference type="EMBL" id="MBJ3775173.1"/>
    </source>
</evidence>
<accession>A0A934IEQ5</accession>
<organism evidence="3 4">
    <name type="scientific">Acuticoccus mangrovi</name>
    <dbReference type="NCBI Taxonomy" id="2796142"/>
    <lineage>
        <taxon>Bacteria</taxon>
        <taxon>Pseudomonadati</taxon>
        <taxon>Pseudomonadota</taxon>
        <taxon>Alphaproteobacteria</taxon>
        <taxon>Hyphomicrobiales</taxon>
        <taxon>Amorphaceae</taxon>
        <taxon>Acuticoccus</taxon>
    </lineage>
</organism>
<comment type="caution">
    <text evidence="3">The sequence shown here is derived from an EMBL/GenBank/DDBJ whole genome shotgun (WGS) entry which is preliminary data.</text>
</comment>
<proteinExistence type="inferred from homology"/>
<name>A0A934IEQ5_9HYPH</name>
<dbReference type="EMBL" id="JAEKJA010000003">
    <property type="protein sequence ID" value="MBJ3775173.1"/>
    <property type="molecule type" value="Genomic_DNA"/>
</dbReference>
<dbReference type="Pfam" id="PF04909">
    <property type="entry name" value="Amidohydro_2"/>
    <property type="match status" value="1"/>
</dbReference>
<evidence type="ECO:0000256" key="1">
    <source>
        <dbReference type="ARBA" id="ARBA00038310"/>
    </source>
</evidence>
<dbReference type="InterPro" id="IPR032466">
    <property type="entry name" value="Metal_Hydrolase"/>
</dbReference>
<dbReference type="RefSeq" id="WP_198881054.1">
    <property type="nucleotide sequence ID" value="NZ_JAEKJA010000003.1"/>
</dbReference>
<dbReference type="PANTHER" id="PTHR43569">
    <property type="entry name" value="AMIDOHYDROLASE"/>
    <property type="match status" value="1"/>
</dbReference>
<evidence type="ECO:0000313" key="4">
    <source>
        <dbReference type="Proteomes" id="UP000609531"/>
    </source>
</evidence>
<protein>
    <submittedName>
        <fullName evidence="3">Amidohydrolase family protein</fullName>
    </submittedName>
</protein>
<gene>
    <name evidence="3" type="ORF">JCR33_05705</name>
</gene>
<dbReference type="Gene3D" id="3.20.20.140">
    <property type="entry name" value="Metal-dependent hydrolases"/>
    <property type="match status" value="1"/>
</dbReference>
<dbReference type="InterPro" id="IPR052350">
    <property type="entry name" value="Metallo-dep_Lactonases"/>
</dbReference>
<feature type="domain" description="Amidohydrolase-related" evidence="2">
    <location>
        <begin position="4"/>
        <end position="293"/>
    </location>
</feature>
<sequence>MRIVDAHHHIWRRTDLPWLLGPTQPRIFGAYDAIKRDYLIEEYLADIAGSGVEKSVYVQANWAPNWFVDEVAWVSGVAGRTGWPHAITAYANMMQEDARRDLDKLAAFPLMRGIRHQMHWHHNPLYRFAPDAEAVGSDAVIRNVGHLADYGFVFELQVFAGQAEAAARLVEACPEVTFVLQHAGMPENLSAEGKAQWRERIGTLARLPNVVCKVSGFGTFLRRNDPDHVAWAFGEAIDLFGAERCLFGSNFPIEKLWTDYASLIGAFTTAASPLSKEDRQSVFRTCAEKVYRLTAT</sequence>
<evidence type="ECO:0000259" key="2">
    <source>
        <dbReference type="Pfam" id="PF04909"/>
    </source>
</evidence>